<sequence length="779" mass="87531">MKRLGVFLLPPGWDASPSQGYPPALNCRYPFIHLGEERHYGKGIHEAVHGLEANFKLTSRNVQEKLCYEVRDYVTMEIKNCQENVIRSSGRHDTFTCPDPMCKTEIRVPSSGDLKELPANFRLVNLLDVLAIKEHNSRGVKCGNCDKTSAQSSYCFQCCAFWCNECITGHNIIRANKEHRVLALQDFQDHDIENVKKRPAFCQIKNHKAEELKFFCKKCDVAICQTCIVALHDGHPKVPLKETANDLKLRVQSTIKSQKESIKKNMIELENIDNDCERIQEHFHKLKREVEQHVDVIIAVLEKKKQEIIVQVETKAALSTQRLEQEKIAIKSQVATKTEALIKIENLLKVNPEADILQQRSSFEKLLEGEIFYDNSLATDNEQFCEINFKGNQNLFNSVKAEQIGSLEDKQTASVPGSQNALRTSNVENGQSQQQPDKEQDDFGSCQGNDGATKVPVAQDDNDLCFKISDFVTEPCKRLAAVNLEPIPHLAAHLRPGQFEPVLFFGEEGALDGMFNYPWGVAVNERDELAITDHGGRHEVERVQVFTCDGTHLRSFGAKGASHGEFKFPTGIIFDKNGNIIVADNGNHRVQMFSDQGEYLSQFGVKGSLIHQLNNPLGLSLENDGSIIVTDNTNKLVKIFSSNGKFLHKIGRRGAFNFPFHCVQYGGKYYVSDRDKHCVKVFDGNGTYRYKFGRKGESDGSFNEPHCLAVSKAGNLMVCDSMNHRIQVFDLNGNFVSKFGTEGTGLGQFNKPVSLAVLSDGRIVVTDFCNHRIQIFKPI</sequence>
<dbReference type="PANTHER" id="PTHR24104:SF57">
    <property type="entry name" value="BEE-MILK PROTEIN"/>
    <property type="match status" value="1"/>
</dbReference>
<dbReference type="Pfam" id="PF01436">
    <property type="entry name" value="NHL"/>
    <property type="match status" value="4"/>
</dbReference>
<evidence type="ECO:0000256" key="2">
    <source>
        <dbReference type="PROSITE-ProRule" id="PRU00024"/>
    </source>
</evidence>
<feature type="repeat" description="NHL" evidence="3">
    <location>
        <begin position="691"/>
        <end position="732"/>
    </location>
</feature>
<evidence type="ECO:0000256" key="3">
    <source>
        <dbReference type="PROSITE-ProRule" id="PRU00504"/>
    </source>
</evidence>
<dbReference type="SUPFAM" id="SSF101898">
    <property type="entry name" value="NHL repeat"/>
    <property type="match status" value="1"/>
</dbReference>
<feature type="compositionally biased region" description="Polar residues" evidence="4">
    <location>
        <begin position="412"/>
        <end position="435"/>
    </location>
</feature>
<evidence type="ECO:0000256" key="4">
    <source>
        <dbReference type="SAM" id="MobiDB-lite"/>
    </source>
</evidence>
<dbReference type="GO" id="GO:0000209">
    <property type="term" value="P:protein polyubiquitination"/>
    <property type="evidence" value="ECO:0007669"/>
    <property type="project" value="TreeGrafter"/>
</dbReference>
<evidence type="ECO:0000256" key="1">
    <source>
        <dbReference type="ARBA" id="ARBA00022737"/>
    </source>
</evidence>
<gene>
    <name evidence="6" type="primary">trim71</name>
    <name evidence="6" type="ORF">AWC38_SpisGene9776</name>
</gene>
<dbReference type="Proteomes" id="UP000225706">
    <property type="component" value="Unassembled WGS sequence"/>
</dbReference>
<evidence type="ECO:0000313" key="7">
    <source>
        <dbReference type="Proteomes" id="UP000225706"/>
    </source>
</evidence>
<feature type="repeat" description="NHL" evidence="3">
    <location>
        <begin position="600"/>
        <end position="643"/>
    </location>
</feature>
<keyword evidence="2" id="KW-0479">Metal-binding</keyword>
<dbReference type="GO" id="GO:0008270">
    <property type="term" value="F:zinc ion binding"/>
    <property type="evidence" value="ECO:0007669"/>
    <property type="project" value="UniProtKB-KW"/>
</dbReference>
<dbReference type="InterPro" id="IPR011042">
    <property type="entry name" value="6-blade_b-propeller_TolB-like"/>
</dbReference>
<feature type="repeat" description="NHL" evidence="3">
    <location>
        <begin position="553"/>
        <end position="596"/>
    </location>
</feature>
<evidence type="ECO:0000259" key="5">
    <source>
        <dbReference type="PROSITE" id="PS50119"/>
    </source>
</evidence>
<keyword evidence="1" id="KW-0677">Repeat</keyword>
<dbReference type="PROSITE" id="PS50119">
    <property type="entry name" value="ZF_BBOX"/>
    <property type="match status" value="2"/>
</dbReference>
<accession>A0A2B4S6Q0</accession>
<dbReference type="GO" id="GO:0043161">
    <property type="term" value="P:proteasome-mediated ubiquitin-dependent protein catabolic process"/>
    <property type="evidence" value="ECO:0007669"/>
    <property type="project" value="TreeGrafter"/>
</dbReference>
<dbReference type="SUPFAM" id="SSF57845">
    <property type="entry name" value="B-box zinc-binding domain"/>
    <property type="match status" value="1"/>
</dbReference>
<feature type="domain" description="B box-type" evidence="5">
    <location>
        <begin position="197"/>
        <end position="240"/>
    </location>
</feature>
<organism evidence="6 7">
    <name type="scientific">Stylophora pistillata</name>
    <name type="common">Smooth cauliflower coral</name>
    <dbReference type="NCBI Taxonomy" id="50429"/>
    <lineage>
        <taxon>Eukaryota</taxon>
        <taxon>Metazoa</taxon>
        <taxon>Cnidaria</taxon>
        <taxon>Anthozoa</taxon>
        <taxon>Hexacorallia</taxon>
        <taxon>Scleractinia</taxon>
        <taxon>Astrocoeniina</taxon>
        <taxon>Pocilloporidae</taxon>
        <taxon>Stylophora</taxon>
    </lineage>
</organism>
<reference evidence="7" key="1">
    <citation type="journal article" date="2017" name="bioRxiv">
        <title>Comparative analysis of the genomes of Stylophora pistillata and Acropora digitifera provides evidence for extensive differences between species of corals.</title>
        <authorList>
            <person name="Voolstra C.R."/>
            <person name="Li Y."/>
            <person name="Liew Y.J."/>
            <person name="Baumgarten S."/>
            <person name="Zoccola D."/>
            <person name="Flot J.-F."/>
            <person name="Tambutte S."/>
            <person name="Allemand D."/>
            <person name="Aranda M."/>
        </authorList>
    </citation>
    <scope>NUCLEOTIDE SEQUENCE [LARGE SCALE GENOMIC DNA]</scope>
</reference>
<dbReference type="AlphaFoldDB" id="A0A2B4S6Q0"/>
<dbReference type="OrthoDB" id="252722at2759"/>
<evidence type="ECO:0000313" key="6">
    <source>
        <dbReference type="EMBL" id="PFX25581.1"/>
    </source>
</evidence>
<keyword evidence="2" id="KW-0863">Zinc-finger</keyword>
<name>A0A2B4S6Q0_STYPI</name>
<dbReference type="Gene3D" id="3.30.160.60">
    <property type="entry name" value="Classic Zinc Finger"/>
    <property type="match status" value="1"/>
</dbReference>
<dbReference type="InterPro" id="IPR000315">
    <property type="entry name" value="Znf_B-box"/>
</dbReference>
<dbReference type="SMART" id="SM00336">
    <property type="entry name" value="BBOX"/>
    <property type="match status" value="2"/>
</dbReference>
<dbReference type="GO" id="GO:0061630">
    <property type="term" value="F:ubiquitin protein ligase activity"/>
    <property type="evidence" value="ECO:0007669"/>
    <property type="project" value="TreeGrafter"/>
</dbReference>
<feature type="domain" description="B box-type" evidence="5">
    <location>
        <begin position="137"/>
        <end position="184"/>
    </location>
</feature>
<feature type="region of interest" description="Disordered" evidence="4">
    <location>
        <begin position="408"/>
        <end position="455"/>
    </location>
</feature>
<keyword evidence="2" id="KW-0862">Zinc</keyword>
<dbReference type="InterPro" id="IPR001258">
    <property type="entry name" value="NHL_repeat"/>
</dbReference>
<feature type="repeat" description="NHL" evidence="3">
    <location>
        <begin position="736"/>
        <end position="779"/>
    </location>
</feature>
<dbReference type="PROSITE" id="PS51125">
    <property type="entry name" value="NHL"/>
    <property type="match status" value="5"/>
</dbReference>
<proteinExistence type="predicted"/>
<dbReference type="EMBL" id="LSMT01000147">
    <property type="protein sequence ID" value="PFX25581.1"/>
    <property type="molecule type" value="Genomic_DNA"/>
</dbReference>
<dbReference type="InterPro" id="IPR050952">
    <property type="entry name" value="TRIM-NHL_E3_ligases"/>
</dbReference>
<protein>
    <submittedName>
        <fullName evidence="6">E3 ubiquitin-protein ligase TRIM71</fullName>
    </submittedName>
</protein>
<comment type="caution">
    <text evidence="6">The sequence shown here is derived from an EMBL/GenBank/DDBJ whole genome shotgun (WGS) entry which is preliminary data.</text>
</comment>
<dbReference type="Gene3D" id="2.120.10.30">
    <property type="entry name" value="TolB, C-terminal domain"/>
    <property type="match status" value="2"/>
</dbReference>
<keyword evidence="7" id="KW-1185">Reference proteome</keyword>
<feature type="repeat" description="NHL" evidence="3">
    <location>
        <begin position="502"/>
        <end position="549"/>
    </location>
</feature>
<dbReference type="PANTHER" id="PTHR24104">
    <property type="entry name" value="E3 UBIQUITIN-PROTEIN LIGASE NHLRC1-RELATED"/>
    <property type="match status" value="1"/>
</dbReference>
<dbReference type="Pfam" id="PF00643">
    <property type="entry name" value="zf-B_box"/>
    <property type="match status" value="1"/>
</dbReference>